<sequence>MAVERDNFDIKSFPVRPTSTHPTVLLATRSAGISVCSPESRLSSPSVWGHTTTTSVGLGRGKKNKRFSSEKPARMLLPAY</sequence>
<feature type="compositionally biased region" description="Polar residues" evidence="1">
    <location>
        <begin position="40"/>
        <end position="56"/>
    </location>
</feature>
<organism evidence="2 3">
    <name type="scientific">Liparis tanakae</name>
    <name type="common">Tanaka's snailfish</name>
    <dbReference type="NCBI Taxonomy" id="230148"/>
    <lineage>
        <taxon>Eukaryota</taxon>
        <taxon>Metazoa</taxon>
        <taxon>Chordata</taxon>
        <taxon>Craniata</taxon>
        <taxon>Vertebrata</taxon>
        <taxon>Euteleostomi</taxon>
        <taxon>Actinopterygii</taxon>
        <taxon>Neopterygii</taxon>
        <taxon>Teleostei</taxon>
        <taxon>Neoteleostei</taxon>
        <taxon>Acanthomorphata</taxon>
        <taxon>Eupercaria</taxon>
        <taxon>Perciformes</taxon>
        <taxon>Cottioidei</taxon>
        <taxon>Cottales</taxon>
        <taxon>Liparidae</taxon>
        <taxon>Liparis</taxon>
    </lineage>
</organism>
<keyword evidence="3" id="KW-1185">Reference proteome</keyword>
<name>A0A4Z2GVD5_9TELE</name>
<dbReference type="Proteomes" id="UP000314294">
    <property type="component" value="Unassembled WGS sequence"/>
</dbReference>
<feature type="region of interest" description="Disordered" evidence="1">
    <location>
        <begin position="40"/>
        <end position="71"/>
    </location>
</feature>
<gene>
    <name evidence="2" type="ORF">EYF80_032720</name>
</gene>
<proteinExistence type="predicted"/>
<comment type="caution">
    <text evidence="2">The sequence shown here is derived from an EMBL/GenBank/DDBJ whole genome shotgun (WGS) entry which is preliminary data.</text>
</comment>
<accession>A0A4Z2GVD5</accession>
<evidence type="ECO:0000256" key="1">
    <source>
        <dbReference type="SAM" id="MobiDB-lite"/>
    </source>
</evidence>
<dbReference type="AlphaFoldDB" id="A0A4Z2GVD5"/>
<evidence type="ECO:0000313" key="3">
    <source>
        <dbReference type="Proteomes" id="UP000314294"/>
    </source>
</evidence>
<reference evidence="2 3" key="1">
    <citation type="submission" date="2019-03" db="EMBL/GenBank/DDBJ databases">
        <title>First draft genome of Liparis tanakae, snailfish: a comprehensive survey of snailfish specific genes.</title>
        <authorList>
            <person name="Kim W."/>
            <person name="Song I."/>
            <person name="Jeong J.-H."/>
            <person name="Kim D."/>
            <person name="Kim S."/>
            <person name="Ryu S."/>
            <person name="Song J.Y."/>
            <person name="Lee S.K."/>
        </authorList>
    </citation>
    <scope>NUCLEOTIDE SEQUENCE [LARGE SCALE GENOMIC DNA]</scope>
    <source>
        <tissue evidence="2">Muscle</tissue>
    </source>
</reference>
<evidence type="ECO:0000313" key="2">
    <source>
        <dbReference type="EMBL" id="TNN57055.1"/>
    </source>
</evidence>
<dbReference type="EMBL" id="SRLO01000414">
    <property type="protein sequence ID" value="TNN57055.1"/>
    <property type="molecule type" value="Genomic_DNA"/>
</dbReference>
<protein>
    <submittedName>
        <fullName evidence="2">Uncharacterized protein</fullName>
    </submittedName>
</protein>